<keyword evidence="9" id="KW-1185">Reference proteome</keyword>
<dbReference type="AlphaFoldDB" id="A0A975FK83"/>
<proteinExistence type="inferred from homology"/>
<dbReference type="Pfam" id="PF01061">
    <property type="entry name" value="ABC2_membrane"/>
    <property type="match status" value="1"/>
</dbReference>
<comment type="subcellular location">
    <subcellularLocation>
        <location evidence="6">Cell membrane</location>
        <topology evidence="6">Multi-pass membrane protein</topology>
    </subcellularLocation>
    <subcellularLocation>
        <location evidence="1">Membrane</location>
        <topology evidence="1">Multi-pass membrane protein</topology>
    </subcellularLocation>
</comment>
<feature type="transmembrane region" description="Helical" evidence="6">
    <location>
        <begin position="167"/>
        <end position="186"/>
    </location>
</feature>
<evidence type="ECO:0000259" key="7">
    <source>
        <dbReference type="PROSITE" id="PS51012"/>
    </source>
</evidence>
<feature type="transmembrane region" description="Helical" evidence="6">
    <location>
        <begin position="55"/>
        <end position="78"/>
    </location>
</feature>
<keyword evidence="5" id="KW-0046">Antibiotic resistance</keyword>
<dbReference type="InterPro" id="IPR052902">
    <property type="entry name" value="ABC-2_transporter"/>
</dbReference>
<dbReference type="RefSeq" id="WP_210897296.1">
    <property type="nucleotide sequence ID" value="NZ_CP071696.1"/>
</dbReference>
<dbReference type="GO" id="GO:0046677">
    <property type="term" value="P:response to antibiotic"/>
    <property type="evidence" value="ECO:0007669"/>
    <property type="project" value="UniProtKB-KW"/>
</dbReference>
<evidence type="ECO:0000313" key="9">
    <source>
        <dbReference type="Proteomes" id="UP000671914"/>
    </source>
</evidence>
<feature type="domain" description="ABC transmembrane type-2" evidence="7">
    <location>
        <begin position="20"/>
        <end position="247"/>
    </location>
</feature>
<dbReference type="Proteomes" id="UP000671914">
    <property type="component" value="Chromosome"/>
</dbReference>
<keyword evidence="3 6" id="KW-1133">Transmembrane helix</keyword>
<name>A0A975FK83_9MICO</name>
<accession>A0A975FK83</accession>
<dbReference type="InterPro" id="IPR000412">
    <property type="entry name" value="ABC_2_transport"/>
</dbReference>
<dbReference type="PROSITE" id="PS51012">
    <property type="entry name" value="ABC_TM2"/>
    <property type="match status" value="1"/>
</dbReference>
<feature type="transmembrane region" description="Helical" evidence="6">
    <location>
        <begin position="219"/>
        <end position="239"/>
    </location>
</feature>
<dbReference type="InterPro" id="IPR047817">
    <property type="entry name" value="ABC2_TM_bact-type"/>
</dbReference>
<sequence>MSTRTALSRVMFTADLRDFATLFFTFAFPAGLLIALVTAFGSLPSPHGGDSVNEVSSNVIAFGTAFVGIFAGASHIAAWRENGMMRVLRSAPVTPAMILGAQAGVGSLWAVLQSVLLVGIAVTPWLGMTLAGTAPLALVPIAAGFVLFFCLGVLLANAVPSTTAVTMLSMIIVIPLGFAGGAMMPLEFMPAWVQDLAPFTPVHHMREAITFTLTGLGEWATSGLGLAYLVGAGAVLFLAGRATMRWM</sequence>
<keyword evidence="6" id="KW-0813">Transport</keyword>
<evidence type="ECO:0000256" key="2">
    <source>
        <dbReference type="ARBA" id="ARBA00022692"/>
    </source>
</evidence>
<protein>
    <recommendedName>
        <fullName evidence="6">Transport permease protein</fullName>
    </recommendedName>
</protein>
<reference evidence="8" key="1">
    <citation type="submission" date="2021-03" db="EMBL/GenBank/DDBJ databases">
        <title>Agromyces archimandritus sp. nov., isolated from the cockroach Archimandrita tessellata.</title>
        <authorList>
            <person name="Guzman J."/>
            <person name="Ortuzar M."/>
            <person name="Poehlein A."/>
            <person name="Daniel R."/>
            <person name="Trujillo M."/>
            <person name="Vilcinskas A."/>
        </authorList>
    </citation>
    <scope>NUCLEOTIDE SEQUENCE</scope>
    <source>
        <strain evidence="8">G127AT</strain>
    </source>
</reference>
<comment type="similarity">
    <text evidence="6">Belongs to the ABC-2 integral membrane protein family.</text>
</comment>
<dbReference type="EMBL" id="CP071696">
    <property type="protein sequence ID" value="QTX04068.1"/>
    <property type="molecule type" value="Genomic_DNA"/>
</dbReference>
<evidence type="ECO:0000313" key="8">
    <source>
        <dbReference type="EMBL" id="QTX04068.1"/>
    </source>
</evidence>
<keyword evidence="4 6" id="KW-0472">Membrane</keyword>
<feature type="transmembrane region" description="Helical" evidence="6">
    <location>
        <begin position="21"/>
        <end position="43"/>
    </location>
</feature>
<dbReference type="GO" id="GO:0140359">
    <property type="term" value="F:ABC-type transporter activity"/>
    <property type="evidence" value="ECO:0007669"/>
    <property type="project" value="InterPro"/>
</dbReference>
<keyword evidence="6" id="KW-1003">Cell membrane</keyword>
<evidence type="ECO:0000256" key="6">
    <source>
        <dbReference type="RuleBase" id="RU361157"/>
    </source>
</evidence>
<evidence type="ECO:0000256" key="5">
    <source>
        <dbReference type="ARBA" id="ARBA00023251"/>
    </source>
</evidence>
<evidence type="ECO:0000256" key="4">
    <source>
        <dbReference type="ARBA" id="ARBA00023136"/>
    </source>
</evidence>
<feature type="transmembrane region" description="Helical" evidence="6">
    <location>
        <begin position="99"/>
        <end position="122"/>
    </location>
</feature>
<dbReference type="KEGG" id="aarc:G127AT_12305"/>
<dbReference type="PANTHER" id="PTHR43027">
    <property type="entry name" value="DOXORUBICIN RESISTANCE ABC TRANSPORTER PERMEASE PROTEIN DRRC-RELATED"/>
    <property type="match status" value="1"/>
</dbReference>
<dbReference type="PIRSF" id="PIRSF006648">
    <property type="entry name" value="DrrB"/>
    <property type="match status" value="1"/>
</dbReference>
<organism evidence="8 9">
    <name type="scientific">Agromyces archimandritae</name>
    <dbReference type="NCBI Taxonomy" id="2781962"/>
    <lineage>
        <taxon>Bacteria</taxon>
        <taxon>Bacillati</taxon>
        <taxon>Actinomycetota</taxon>
        <taxon>Actinomycetes</taxon>
        <taxon>Micrococcales</taxon>
        <taxon>Microbacteriaceae</taxon>
        <taxon>Agromyces</taxon>
    </lineage>
</organism>
<evidence type="ECO:0000256" key="3">
    <source>
        <dbReference type="ARBA" id="ARBA00022989"/>
    </source>
</evidence>
<gene>
    <name evidence="8" type="ORF">G127AT_12305</name>
</gene>
<feature type="transmembrane region" description="Helical" evidence="6">
    <location>
        <begin position="134"/>
        <end position="155"/>
    </location>
</feature>
<dbReference type="GO" id="GO:0043190">
    <property type="term" value="C:ATP-binding cassette (ABC) transporter complex"/>
    <property type="evidence" value="ECO:0007669"/>
    <property type="project" value="InterPro"/>
</dbReference>
<keyword evidence="2 6" id="KW-0812">Transmembrane</keyword>
<dbReference type="PANTHER" id="PTHR43027:SF2">
    <property type="entry name" value="TRANSPORT PERMEASE PROTEIN"/>
    <property type="match status" value="1"/>
</dbReference>
<evidence type="ECO:0000256" key="1">
    <source>
        <dbReference type="ARBA" id="ARBA00004141"/>
    </source>
</evidence>
<dbReference type="InterPro" id="IPR013525">
    <property type="entry name" value="ABC2_TM"/>
</dbReference>